<dbReference type="SUPFAM" id="SSF55729">
    <property type="entry name" value="Acyl-CoA N-acyltransferases (Nat)"/>
    <property type="match status" value="1"/>
</dbReference>
<evidence type="ECO:0000313" key="2">
    <source>
        <dbReference type="EMBL" id="GAN37715.1"/>
    </source>
</evidence>
<dbReference type="CDD" id="cd04301">
    <property type="entry name" value="NAT_SF"/>
    <property type="match status" value="1"/>
</dbReference>
<dbReference type="AlphaFoldDB" id="A0A0C9P064"/>
<feature type="domain" description="N-acetyltransferase" evidence="1">
    <location>
        <begin position="1"/>
        <end position="144"/>
    </location>
</feature>
<comment type="caution">
    <text evidence="2">The sequence shown here is derived from an EMBL/GenBank/DDBJ whole genome shotgun (WGS) entry which is preliminary data.</text>
</comment>
<name>A0A0C9P064_LACPA</name>
<dbReference type="PANTHER" id="PTHR13355">
    <property type="entry name" value="GLUCOSAMINE 6-PHOSPHATE N-ACETYLTRANSFERASE"/>
    <property type="match status" value="1"/>
</dbReference>
<dbReference type="PANTHER" id="PTHR13355:SF11">
    <property type="entry name" value="GLUCOSAMINE 6-PHOSPHATE N-ACETYLTRANSFERASE"/>
    <property type="match status" value="1"/>
</dbReference>
<organism evidence="2 3">
    <name type="scientific">Lacticaseibacillus paracasei NRIC 0644</name>
    <dbReference type="NCBI Taxonomy" id="1435038"/>
    <lineage>
        <taxon>Bacteria</taxon>
        <taxon>Bacillati</taxon>
        <taxon>Bacillota</taxon>
        <taxon>Bacilli</taxon>
        <taxon>Lactobacillales</taxon>
        <taxon>Lactobacillaceae</taxon>
        <taxon>Lacticaseibacillus</taxon>
    </lineage>
</organism>
<reference evidence="3" key="1">
    <citation type="submission" date="2014-05" db="EMBL/GenBank/DDBJ databases">
        <title>Whole genome sequencing of Lactobacillus casei NRIC0644.</title>
        <authorList>
            <person name="Atarashi H."/>
            <person name="Yoshida Y."/>
            <person name="Fujimura S."/>
            <person name="Tanaka N."/>
            <person name="Shiwa Y."/>
            <person name="Yoshikawa H."/>
            <person name="Okada S."/>
            <person name="Nakagawa J."/>
        </authorList>
    </citation>
    <scope>NUCLEOTIDE SEQUENCE [LARGE SCALE GENOMIC DNA]</scope>
    <source>
        <strain evidence="3">NRIC0644</strain>
    </source>
</reference>
<dbReference type="EMBL" id="BAYM01000247">
    <property type="protein sequence ID" value="GAN37715.1"/>
    <property type="molecule type" value="Genomic_DNA"/>
</dbReference>
<dbReference type="InterPro" id="IPR016181">
    <property type="entry name" value="Acyl_CoA_acyltransferase"/>
</dbReference>
<evidence type="ECO:0000259" key="1">
    <source>
        <dbReference type="PROSITE" id="PS51186"/>
    </source>
</evidence>
<dbReference type="Proteomes" id="UP000032552">
    <property type="component" value="Unassembled WGS sequence"/>
</dbReference>
<keyword evidence="2" id="KW-0808">Transferase</keyword>
<gene>
    <name evidence="2" type="ORF">LC0644_2304</name>
</gene>
<accession>A0A0C9P064</accession>
<dbReference type="Gene3D" id="3.40.630.30">
    <property type="match status" value="1"/>
</dbReference>
<dbReference type="Pfam" id="PF13673">
    <property type="entry name" value="Acetyltransf_10"/>
    <property type="match status" value="1"/>
</dbReference>
<dbReference type="GO" id="GO:0004343">
    <property type="term" value="F:glucosamine 6-phosphate N-acetyltransferase activity"/>
    <property type="evidence" value="ECO:0007669"/>
    <property type="project" value="TreeGrafter"/>
</dbReference>
<dbReference type="InterPro" id="IPR000182">
    <property type="entry name" value="GNAT_dom"/>
</dbReference>
<proteinExistence type="predicted"/>
<protein>
    <submittedName>
        <fullName evidence="2">Acetyltransferase</fullName>
    </submittedName>
</protein>
<sequence length="144" mass="16237">MEVKTTTTLDSQIHQDSVQIRTHVFVEEQHVPPELEVDADEAKATYFVIYDAGVPVATARILPEGDAYHVQRVAVEKAYRKHGLGKMVFKAIMTYARAQQIQALRLGAQVQAIGFYKALGFQLTDRPEFLDAGIRHREMILKLA</sequence>
<dbReference type="RefSeq" id="WP_045624576.1">
    <property type="nucleotide sequence ID" value="NZ_BAYM01000247.1"/>
</dbReference>
<dbReference type="PROSITE" id="PS51186">
    <property type="entry name" value="GNAT"/>
    <property type="match status" value="1"/>
</dbReference>
<dbReference type="InterPro" id="IPR039143">
    <property type="entry name" value="GNPNAT1-like"/>
</dbReference>
<evidence type="ECO:0000313" key="3">
    <source>
        <dbReference type="Proteomes" id="UP000032552"/>
    </source>
</evidence>